<gene>
    <name evidence="4" type="ORF">AYBTSS11_LOCUS16431</name>
</gene>
<dbReference type="SUPFAM" id="SSF51182">
    <property type="entry name" value="RmlC-like cupins"/>
    <property type="match status" value="1"/>
</dbReference>
<evidence type="ECO:0000256" key="1">
    <source>
        <dbReference type="SAM" id="MobiDB-lite"/>
    </source>
</evidence>
<dbReference type="InterPro" id="IPR050253">
    <property type="entry name" value="Seed_Storage-Functional"/>
</dbReference>
<protein>
    <recommendedName>
        <fullName evidence="3">Cupin type-1 domain-containing protein</fullName>
    </recommendedName>
</protein>
<dbReference type="AlphaFoldDB" id="A0AA86VHX4"/>
<dbReference type="InterPro" id="IPR014710">
    <property type="entry name" value="RmlC-like_jellyroll"/>
</dbReference>
<dbReference type="SMART" id="SM00835">
    <property type="entry name" value="Cupin_1"/>
    <property type="match status" value="2"/>
</dbReference>
<proteinExistence type="predicted"/>
<sequence>MRSNLTLLILLFVLCHGVTVAMGRFWRTEVRKRDEGSPRPDKLFLMQEYKLVAKTNAGEMRVFKSNGGRVSERRLHIGFINMEPRSLFIPQYIDSTLIIFVRSGEAKLEFIHKDKLAQRRLKMGDVYRIPAGSAFYLVNVEGGQKLHIICSIEPSESLGDDVFQSFYIGGGTHPASVLSGFEPEILETAFNASGEELRKFFAMQHGGPIVHVGDSHTTSIWTKFLQLKEEDKLDHLREMVQQQRENEEVEKEEEESGDEEEQQTSWSWRKLLKSVFGEEIKETREKITKKPPRSYNLYDRKPDFKNNYGWSVAIDGSRYHPLRRSGVGIYHINLSAGSMMAPHLNPRATEYGIVLKGSGRIQIVFPNGTNGMYTHIKEGDVFFIPRFFAVCQIASRGEPLELFGFTTSAHKNKPQFLVGATSLMRAMVGPELATAFGVSEETMRRMAMAQHEAVILPTTLAAPAHHLEEVQVVVDASPKLTRKEMVMGF</sequence>
<evidence type="ECO:0000313" key="4">
    <source>
        <dbReference type="EMBL" id="CAJ1956008.1"/>
    </source>
</evidence>
<feature type="region of interest" description="Disordered" evidence="1">
    <location>
        <begin position="241"/>
        <end position="264"/>
    </location>
</feature>
<name>A0AA86VHX4_9FABA</name>
<feature type="chain" id="PRO_5041722937" description="Cupin type-1 domain-containing protein" evidence="2">
    <location>
        <begin position="24"/>
        <end position="489"/>
    </location>
</feature>
<dbReference type="CDD" id="cd02244">
    <property type="entry name" value="cupin_7S_vicilin-like_N"/>
    <property type="match status" value="1"/>
</dbReference>
<dbReference type="Gramene" id="rna-AYBTSS11_LOCUS16431">
    <property type="protein sequence ID" value="CAJ1956008.1"/>
    <property type="gene ID" value="gene-AYBTSS11_LOCUS16431"/>
</dbReference>
<organism evidence="4 5">
    <name type="scientific">Sphenostylis stenocarpa</name>
    <dbReference type="NCBI Taxonomy" id="92480"/>
    <lineage>
        <taxon>Eukaryota</taxon>
        <taxon>Viridiplantae</taxon>
        <taxon>Streptophyta</taxon>
        <taxon>Embryophyta</taxon>
        <taxon>Tracheophyta</taxon>
        <taxon>Spermatophyta</taxon>
        <taxon>Magnoliopsida</taxon>
        <taxon>eudicotyledons</taxon>
        <taxon>Gunneridae</taxon>
        <taxon>Pentapetalae</taxon>
        <taxon>rosids</taxon>
        <taxon>fabids</taxon>
        <taxon>Fabales</taxon>
        <taxon>Fabaceae</taxon>
        <taxon>Papilionoideae</taxon>
        <taxon>50 kb inversion clade</taxon>
        <taxon>NPAAA clade</taxon>
        <taxon>indigoferoid/millettioid clade</taxon>
        <taxon>Phaseoleae</taxon>
        <taxon>Sphenostylis</taxon>
    </lineage>
</organism>
<feature type="signal peptide" evidence="2">
    <location>
        <begin position="1"/>
        <end position="23"/>
    </location>
</feature>
<evidence type="ECO:0000313" key="5">
    <source>
        <dbReference type="Proteomes" id="UP001189624"/>
    </source>
</evidence>
<keyword evidence="5" id="KW-1185">Reference proteome</keyword>
<keyword evidence="2" id="KW-0732">Signal</keyword>
<feature type="compositionally biased region" description="Acidic residues" evidence="1">
    <location>
        <begin position="247"/>
        <end position="262"/>
    </location>
</feature>
<dbReference type="InterPro" id="IPR006045">
    <property type="entry name" value="Cupin_1"/>
</dbReference>
<evidence type="ECO:0000259" key="3">
    <source>
        <dbReference type="SMART" id="SM00835"/>
    </source>
</evidence>
<accession>A0AA86VHX4</accession>
<dbReference type="EMBL" id="OY731402">
    <property type="protein sequence ID" value="CAJ1956008.1"/>
    <property type="molecule type" value="Genomic_DNA"/>
</dbReference>
<evidence type="ECO:0000256" key="2">
    <source>
        <dbReference type="SAM" id="SignalP"/>
    </source>
</evidence>
<reference evidence="4" key="1">
    <citation type="submission" date="2023-10" db="EMBL/GenBank/DDBJ databases">
        <authorList>
            <person name="Domelevo Entfellner J.-B."/>
        </authorList>
    </citation>
    <scope>NUCLEOTIDE SEQUENCE</scope>
</reference>
<feature type="domain" description="Cupin type-1" evidence="3">
    <location>
        <begin position="49"/>
        <end position="198"/>
    </location>
</feature>
<dbReference type="Proteomes" id="UP001189624">
    <property type="component" value="Chromosome 5"/>
</dbReference>
<dbReference type="Gene3D" id="2.60.120.10">
    <property type="entry name" value="Jelly Rolls"/>
    <property type="match status" value="2"/>
</dbReference>
<feature type="domain" description="Cupin type-1" evidence="3">
    <location>
        <begin position="295"/>
        <end position="444"/>
    </location>
</feature>
<dbReference type="InterPro" id="IPR011051">
    <property type="entry name" value="RmlC_Cupin_sf"/>
</dbReference>
<dbReference type="CDD" id="cd02245">
    <property type="entry name" value="cupin_7S_vicilin-like_C"/>
    <property type="match status" value="1"/>
</dbReference>
<dbReference type="PANTHER" id="PTHR31189">
    <property type="entry name" value="OS03G0336100 PROTEIN-RELATED"/>
    <property type="match status" value="1"/>
</dbReference>
<dbReference type="PANTHER" id="PTHR31189:SF2">
    <property type="entry name" value="RMLC-LIKE CUPINS SUPERFAMILY PROTEIN"/>
    <property type="match status" value="1"/>
</dbReference>
<dbReference type="Pfam" id="PF00190">
    <property type="entry name" value="Cupin_1"/>
    <property type="match status" value="2"/>
</dbReference>